<dbReference type="GO" id="GO:0006353">
    <property type="term" value="P:DNA-templated transcription termination"/>
    <property type="evidence" value="ECO:0007669"/>
    <property type="project" value="UniProtKB-KW"/>
</dbReference>
<evidence type="ECO:0000256" key="1">
    <source>
        <dbReference type="ARBA" id="ARBA00007692"/>
    </source>
</evidence>
<dbReference type="FunFam" id="1.25.70.10:FF:000001">
    <property type="entry name" value="Mitochondrial transcription termination factor-like"/>
    <property type="match status" value="1"/>
</dbReference>
<dbReference type="Pfam" id="PF02536">
    <property type="entry name" value="mTERF"/>
    <property type="match status" value="2"/>
</dbReference>
<name>A0A8J5KPD2_ZINOF</name>
<keyword evidence="2" id="KW-0804">Transcription</keyword>
<dbReference type="AlphaFoldDB" id="A0A8J5KPD2"/>
<keyword evidence="2" id="KW-0805">Transcription regulation</keyword>
<reference evidence="5 6" key="1">
    <citation type="submission" date="2020-08" db="EMBL/GenBank/DDBJ databases">
        <title>Plant Genome Project.</title>
        <authorList>
            <person name="Zhang R.-G."/>
        </authorList>
    </citation>
    <scope>NUCLEOTIDE SEQUENCE [LARGE SCALE GENOMIC DNA]</scope>
    <source>
        <tissue evidence="5">Rhizome</tissue>
    </source>
</reference>
<gene>
    <name evidence="5" type="ORF">ZIOFF_060953</name>
</gene>
<dbReference type="PANTHER" id="PTHR13068:SF242">
    <property type="entry name" value="OS04G0637500 PROTEIN"/>
    <property type="match status" value="1"/>
</dbReference>
<feature type="region of interest" description="Disordered" evidence="4">
    <location>
        <begin position="1"/>
        <end position="24"/>
    </location>
</feature>
<keyword evidence="6" id="KW-1185">Reference proteome</keyword>
<comment type="caution">
    <text evidence="5">The sequence shown here is derived from an EMBL/GenBank/DDBJ whole genome shotgun (WGS) entry which is preliminary data.</text>
</comment>
<dbReference type="Gene3D" id="1.25.70.10">
    <property type="entry name" value="Transcription termination factor 3, mitochondrial"/>
    <property type="match status" value="2"/>
</dbReference>
<organism evidence="5 6">
    <name type="scientific">Zingiber officinale</name>
    <name type="common">Ginger</name>
    <name type="synonym">Amomum zingiber</name>
    <dbReference type="NCBI Taxonomy" id="94328"/>
    <lineage>
        <taxon>Eukaryota</taxon>
        <taxon>Viridiplantae</taxon>
        <taxon>Streptophyta</taxon>
        <taxon>Embryophyta</taxon>
        <taxon>Tracheophyta</taxon>
        <taxon>Spermatophyta</taxon>
        <taxon>Magnoliopsida</taxon>
        <taxon>Liliopsida</taxon>
        <taxon>Zingiberales</taxon>
        <taxon>Zingiberaceae</taxon>
        <taxon>Zingiber</taxon>
    </lineage>
</organism>
<comment type="similarity">
    <text evidence="1">Belongs to the mTERF family.</text>
</comment>
<keyword evidence="3" id="KW-0809">Transit peptide</keyword>
<dbReference type="InterPro" id="IPR003690">
    <property type="entry name" value="MTERF"/>
</dbReference>
<dbReference type="GO" id="GO:0003676">
    <property type="term" value="F:nucleic acid binding"/>
    <property type="evidence" value="ECO:0007669"/>
    <property type="project" value="InterPro"/>
</dbReference>
<dbReference type="SMART" id="SM00733">
    <property type="entry name" value="Mterf"/>
    <property type="match status" value="10"/>
</dbReference>
<dbReference type="PANTHER" id="PTHR13068">
    <property type="entry name" value="CGI-12 PROTEIN-RELATED"/>
    <property type="match status" value="1"/>
</dbReference>
<dbReference type="EMBL" id="JACMSC010000016">
    <property type="protein sequence ID" value="KAG6484158.1"/>
    <property type="molecule type" value="Genomic_DNA"/>
</dbReference>
<evidence type="ECO:0000256" key="4">
    <source>
        <dbReference type="SAM" id="MobiDB-lite"/>
    </source>
</evidence>
<protein>
    <submittedName>
        <fullName evidence="5">Uncharacterized protein</fullName>
    </submittedName>
</protein>
<evidence type="ECO:0000313" key="6">
    <source>
        <dbReference type="Proteomes" id="UP000734854"/>
    </source>
</evidence>
<keyword evidence="2" id="KW-0806">Transcription termination</keyword>
<dbReference type="Proteomes" id="UP000734854">
    <property type="component" value="Unassembled WGS sequence"/>
</dbReference>
<sequence>MPSLLRPNSVASSSPPALPSRPQATPLLRSTLLGRVPRGYMRGSPPPMLPRKLITWRPRLLGYDMAMNLAPKFNFLRDMGFSESDAINSVMLHPIILSLNAQKTLLPRLKVWQSLFGSKEIFLKNFRRCNREILLKNLQRYNRFMNTNIENVVYPDLNFLRDECGIPEHRVSLVLKRRPSFIVHNLDALRALADRTGELGIPRKSKMFLWVLDVLHATSKDKFEAQTWGNLFGLREILLKNLRRSGWFFSNNIENVVHPNMNFLWDECGFAIWSLRYIRGELTWSAVAMLHLHSLVRRHALLPSIQLRRLFFSTGASASSSVATASTDPHFLVEFLVNTCGFSADDASKVSKSLPRIRSAEKADAVLRFLRSQGLDDANLRKLITWKPTLLGCDVQTNLAHKFNFLRDLGFSESDAVNVVMLHPIILSLSVQKTLLPRLKVWESLFGSREILLRNLRSSNRFMSTSIENVVRPNLIFLRDECGIPEDRVSLVLKMHPGFIVQNPESLRALVDRAEGFGISRESKMFLWILDVLHGVSREKFEVQVKLLHSFGWSNSDFIAAFKKRPTFLWHSTELLQRKMEFFIKDVEIKPSEIANHPIVLAFSLEKRLIPRFQLMKILKSEGLWTSKIKLHSFFSLPGPKFLQSFVLPYKDKLPELLEVL</sequence>
<accession>A0A8J5KPD2</accession>
<dbReference type="InterPro" id="IPR038538">
    <property type="entry name" value="MTERF_sf"/>
</dbReference>
<feature type="compositionally biased region" description="Low complexity" evidence="4">
    <location>
        <begin position="7"/>
        <end position="24"/>
    </location>
</feature>
<evidence type="ECO:0000256" key="2">
    <source>
        <dbReference type="ARBA" id="ARBA00022472"/>
    </source>
</evidence>
<evidence type="ECO:0000313" key="5">
    <source>
        <dbReference type="EMBL" id="KAG6484158.1"/>
    </source>
</evidence>
<proteinExistence type="inferred from homology"/>
<evidence type="ECO:0000256" key="3">
    <source>
        <dbReference type="ARBA" id="ARBA00022946"/>
    </source>
</evidence>